<dbReference type="Gene3D" id="3.40.50.2000">
    <property type="entry name" value="Glycogen Phosphorylase B"/>
    <property type="match status" value="2"/>
</dbReference>
<dbReference type="GO" id="GO:0009103">
    <property type="term" value="P:lipopolysaccharide biosynthetic process"/>
    <property type="evidence" value="ECO:0007669"/>
    <property type="project" value="TreeGrafter"/>
</dbReference>
<sequence length="364" mass="41448">MKVLFDPQIFSIQKYGGISRYFVRMAEEMQSMGENVAIEAGWHINYYLTESNSKLVKGHYFHKYPSHSIRAFRKLNSYKGSFRSFLSRPDIIHETYFSSEPIIKTNRPVIVTVYDMIQELYSDQFRPEELVTVQKKAALKRADHIISISHQTKKDLIRLFDIDSEKISVVHLAADKALKIDEEEVEGKKPFILYVGLRSGYKNFSNFLKAFASSERLKSELNIYAFGGGGFNLQEKELIQSLGLSSNQVLQGAGTDLDLARLYSQAQAFVYPSLYEGFGIPPLEAMTYGCPVVSSFTSSLPEVVGDAGLTFDPLNLEEMTSQLEKVVFDDDLRSILIKKGFQRVQQFSWKNTALQTLEIYKNVI</sequence>
<dbReference type="EMBL" id="SMUW01000037">
    <property type="protein sequence ID" value="TDK42029.1"/>
    <property type="molecule type" value="Genomic_DNA"/>
</dbReference>
<dbReference type="InterPro" id="IPR028098">
    <property type="entry name" value="Glyco_trans_4-like_N"/>
</dbReference>
<dbReference type="PANTHER" id="PTHR46401">
    <property type="entry name" value="GLYCOSYLTRANSFERASE WBBK-RELATED"/>
    <property type="match status" value="1"/>
</dbReference>
<dbReference type="InterPro" id="IPR001296">
    <property type="entry name" value="Glyco_trans_1"/>
</dbReference>
<protein>
    <submittedName>
        <fullName evidence="4">Glycosyltransferase family 1 protein</fullName>
    </submittedName>
</protein>
<gene>
    <name evidence="4" type="ORF">E1898_18825</name>
</gene>
<evidence type="ECO:0000313" key="5">
    <source>
        <dbReference type="Proteomes" id="UP000295438"/>
    </source>
</evidence>
<dbReference type="AlphaFoldDB" id="A0A4R5USE1"/>
<evidence type="ECO:0000259" key="2">
    <source>
        <dbReference type="Pfam" id="PF00534"/>
    </source>
</evidence>
<organism evidence="4 5">
    <name type="scientific">Algoriphagus formosus</name>
    <dbReference type="NCBI Taxonomy" id="2007308"/>
    <lineage>
        <taxon>Bacteria</taxon>
        <taxon>Pseudomonadati</taxon>
        <taxon>Bacteroidota</taxon>
        <taxon>Cytophagia</taxon>
        <taxon>Cytophagales</taxon>
        <taxon>Cyclobacteriaceae</taxon>
        <taxon>Algoriphagus</taxon>
    </lineage>
</organism>
<dbReference type="PANTHER" id="PTHR46401:SF2">
    <property type="entry name" value="GLYCOSYLTRANSFERASE WBBK-RELATED"/>
    <property type="match status" value="1"/>
</dbReference>
<dbReference type="Pfam" id="PF13439">
    <property type="entry name" value="Glyco_transf_4"/>
    <property type="match status" value="1"/>
</dbReference>
<dbReference type="RefSeq" id="WP_133392051.1">
    <property type="nucleotide sequence ID" value="NZ_SMUW01000037.1"/>
</dbReference>
<dbReference type="SUPFAM" id="SSF53756">
    <property type="entry name" value="UDP-Glycosyltransferase/glycogen phosphorylase"/>
    <property type="match status" value="1"/>
</dbReference>
<keyword evidence="1 4" id="KW-0808">Transferase</keyword>
<keyword evidence="5" id="KW-1185">Reference proteome</keyword>
<reference evidence="4 5" key="1">
    <citation type="submission" date="2019-03" db="EMBL/GenBank/DDBJ databases">
        <title>Algoriphagus aquimaris sp. nov., isolated form marine sediment in Pohang, Korea.</title>
        <authorList>
            <person name="Kim J."/>
            <person name="Yoon S.-H."/>
            <person name="Lee S.-S."/>
        </authorList>
    </citation>
    <scope>NUCLEOTIDE SEQUENCE [LARGE SCALE GENOMIC DNA]</scope>
    <source>
        <strain evidence="4 5">F21</strain>
    </source>
</reference>
<evidence type="ECO:0000259" key="3">
    <source>
        <dbReference type="Pfam" id="PF13439"/>
    </source>
</evidence>
<dbReference type="GO" id="GO:0016757">
    <property type="term" value="F:glycosyltransferase activity"/>
    <property type="evidence" value="ECO:0007669"/>
    <property type="project" value="InterPro"/>
</dbReference>
<proteinExistence type="predicted"/>
<dbReference type="Proteomes" id="UP000295438">
    <property type="component" value="Unassembled WGS sequence"/>
</dbReference>
<feature type="domain" description="Glycosyltransferase subfamily 4-like N-terminal" evidence="3">
    <location>
        <begin position="15"/>
        <end position="175"/>
    </location>
</feature>
<evidence type="ECO:0000256" key="1">
    <source>
        <dbReference type="ARBA" id="ARBA00022679"/>
    </source>
</evidence>
<dbReference type="CDD" id="cd03809">
    <property type="entry name" value="GT4_MtfB-like"/>
    <property type="match status" value="1"/>
</dbReference>
<evidence type="ECO:0000313" key="4">
    <source>
        <dbReference type="EMBL" id="TDK42029.1"/>
    </source>
</evidence>
<comment type="caution">
    <text evidence="4">The sequence shown here is derived from an EMBL/GenBank/DDBJ whole genome shotgun (WGS) entry which is preliminary data.</text>
</comment>
<feature type="domain" description="Glycosyl transferase family 1" evidence="2">
    <location>
        <begin position="180"/>
        <end position="342"/>
    </location>
</feature>
<dbReference type="Pfam" id="PF00534">
    <property type="entry name" value="Glycos_transf_1"/>
    <property type="match status" value="1"/>
</dbReference>
<name>A0A4R5USE1_9BACT</name>
<accession>A0A4R5USE1</accession>